<dbReference type="NCBIfam" id="TIGR00773">
    <property type="entry name" value="NhaA"/>
    <property type="match status" value="1"/>
</dbReference>
<keyword evidence="13" id="KW-1185">Reference proteome</keyword>
<proteinExistence type="inferred from homology"/>
<dbReference type="GO" id="GO:0006885">
    <property type="term" value="P:regulation of pH"/>
    <property type="evidence" value="ECO:0007669"/>
    <property type="project" value="UniProtKB-UniRule"/>
</dbReference>
<dbReference type="InterPro" id="IPR004670">
    <property type="entry name" value="NhaA"/>
</dbReference>
<dbReference type="PANTHER" id="PTHR30341:SF0">
    <property type="entry name" value="NA(+)_H(+) ANTIPORTER NHAA"/>
    <property type="match status" value="1"/>
</dbReference>
<keyword evidence="2 11" id="KW-0813">Transport</keyword>
<feature type="transmembrane region" description="Helical" evidence="11">
    <location>
        <begin position="227"/>
        <end position="252"/>
    </location>
</feature>
<dbReference type="AlphaFoldDB" id="A0A6H9WS38"/>
<evidence type="ECO:0000256" key="7">
    <source>
        <dbReference type="ARBA" id="ARBA00023053"/>
    </source>
</evidence>
<feature type="transmembrane region" description="Helical" evidence="11">
    <location>
        <begin position="305"/>
        <end position="328"/>
    </location>
</feature>
<protein>
    <recommendedName>
        <fullName evidence="11">Na(+)/H(+) antiporter NhaA</fullName>
    </recommendedName>
    <alternativeName>
        <fullName evidence="11">Sodium/proton antiporter NhaA</fullName>
    </alternativeName>
</protein>
<feature type="transmembrane region" description="Helical" evidence="11">
    <location>
        <begin position="169"/>
        <end position="188"/>
    </location>
</feature>
<comment type="function">
    <text evidence="11">Na(+)/H(+) antiporter that extrudes sodium in exchange for external protons.</text>
</comment>
<dbReference type="InterPro" id="IPR023171">
    <property type="entry name" value="Na/H_antiporter_dom_sf"/>
</dbReference>
<reference evidence="12 13" key="1">
    <citation type="submission" date="2019-09" db="EMBL/GenBank/DDBJ databases">
        <title>Phylogeny of genus Pseudoclavibacter and closely related genus.</title>
        <authorList>
            <person name="Li Y."/>
        </authorList>
    </citation>
    <scope>NUCLEOTIDE SEQUENCE [LARGE SCALE GENOMIC DNA]</scope>
    <source>
        <strain evidence="12 13">EGI 60007</strain>
    </source>
</reference>
<keyword evidence="8 11" id="KW-0406">Ion transport</keyword>
<keyword evidence="7 11" id="KW-0915">Sodium</keyword>
<sequence length="416" mass="44273">MSSRRPDDTFTLKERLNSRKVGGALLLSAAVVAFVLANSPAAPFYDWLKSLYLGFNVSVGEDASVGVRMSIEHWAADGVLAIFFFVVGIELKREFVTGSLRDPRKATLPIAAAVGGMAVPALVYVAVIVSFGASAVNGWAIPVATDIAFALALLAVFGRGLPSTFRTFLLTLAVIDDLLAIIIIAVFFTAELSLLWLLGSLVAIVVFWIVLHRGYNQAWLTFPLAIIAWYCMYQAGVHATIAGVLLGMSVPAKPVGNDKISMAEDMEHDWNAISQGFALPVFALFAAGVPLSAGGSFLDSITDPVFIGVFLGLFIGKPLGVLLVVVLLRRLPAFKLDPSLQLSDVLAMGPLAGIGFTVSLLIGTLAFGDDIVHIDVAHLGVLLGSVSAAIAGIFLLRWRARFHRSSDLAEGVERLP</sequence>
<feature type="transmembrane region" description="Helical" evidence="11">
    <location>
        <begin position="110"/>
        <end position="133"/>
    </location>
</feature>
<evidence type="ECO:0000256" key="3">
    <source>
        <dbReference type="ARBA" id="ARBA00022449"/>
    </source>
</evidence>
<keyword evidence="4 11" id="KW-1003">Cell membrane</keyword>
<evidence type="ECO:0000256" key="2">
    <source>
        <dbReference type="ARBA" id="ARBA00022448"/>
    </source>
</evidence>
<dbReference type="OrthoDB" id="9808135at2"/>
<accession>A0A6H9WS38</accession>
<dbReference type="GO" id="GO:0005886">
    <property type="term" value="C:plasma membrane"/>
    <property type="evidence" value="ECO:0007669"/>
    <property type="project" value="UniProtKB-SubCell"/>
</dbReference>
<evidence type="ECO:0000256" key="4">
    <source>
        <dbReference type="ARBA" id="ARBA00022475"/>
    </source>
</evidence>
<dbReference type="Gene3D" id="1.20.1530.10">
    <property type="entry name" value="Na+/H+ antiporter like domain"/>
    <property type="match status" value="1"/>
</dbReference>
<feature type="transmembrane region" description="Helical" evidence="11">
    <location>
        <begin position="139"/>
        <end position="157"/>
    </location>
</feature>
<comment type="caution">
    <text evidence="12">The sequence shown here is derived from an EMBL/GenBank/DDBJ whole genome shotgun (WGS) entry which is preliminary data.</text>
</comment>
<name>A0A6H9WS38_9MICO</name>
<dbReference type="Proteomes" id="UP000431744">
    <property type="component" value="Unassembled WGS sequence"/>
</dbReference>
<keyword evidence="3 11" id="KW-0050">Antiport</keyword>
<evidence type="ECO:0000313" key="13">
    <source>
        <dbReference type="Proteomes" id="UP000431744"/>
    </source>
</evidence>
<dbReference type="EMBL" id="WBJY01000001">
    <property type="protein sequence ID" value="KAB1650441.1"/>
    <property type="molecule type" value="Genomic_DNA"/>
</dbReference>
<comment type="similarity">
    <text evidence="11">Belongs to the NhaA Na(+)/H(+) (TC 2.A.33) antiporter family.</text>
</comment>
<evidence type="ECO:0000256" key="8">
    <source>
        <dbReference type="ARBA" id="ARBA00023065"/>
    </source>
</evidence>
<comment type="catalytic activity">
    <reaction evidence="11">
        <text>Na(+)(in) + 2 H(+)(out) = Na(+)(out) + 2 H(+)(in)</text>
        <dbReference type="Rhea" id="RHEA:29251"/>
        <dbReference type="ChEBI" id="CHEBI:15378"/>
        <dbReference type="ChEBI" id="CHEBI:29101"/>
    </reaction>
</comment>
<evidence type="ECO:0000256" key="5">
    <source>
        <dbReference type="ARBA" id="ARBA00022692"/>
    </source>
</evidence>
<keyword evidence="9 11" id="KW-0472">Membrane</keyword>
<dbReference type="Pfam" id="PF06965">
    <property type="entry name" value="Na_H_antiport_1"/>
    <property type="match status" value="1"/>
</dbReference>
<feature type="transmembrane region" description="Helical" evidence="11">
    <location>
        <begin position="379"/>
        <end position="398"/>
    </location>
</feature>
<keyword evidence="10 11" id="KW-0739">Sodium transport</keyword>
<evidence type="ECO:0000256" key="6">
    <source>
        <dbReference type="ARBA" id="ARBA00022989"/>
    </source>
</evidence>
<keyword evidence="6 11" id="KW-1133">Transmembrane helix</keyword>
<dbReference type="HAMAP" id="MF_01844">
    <property type="entry name" value="NhaA"/>
    <property type="match status" value="1"/>
</dbReference>
<dbReference type="GO" id="GO:0015385">
    <property type="term" value="F:sodium:proton antiporter activity"/>
    <property type="evidence" value="ECO:0007669"/>
    <property type="project" value="UniProtKB-UniRule"/>
</dbReference>
<organism evidence="12 13">
    <name type="scientific">Pseudoclavibacter endophyticus</name>
    <dbReference type="NCBI Taxonomy" id="1778590"/>
    <lineage>
        <taxon>Bacteria</taxon>
        <taxon>Bacillati</taxon>
        <taxon>Actinomycetota</taxon>
        <taxon>Actinomycetes</taxon>
        <taxon>Micrococcales</taxon>
        <taxon>Microbacteriaceae</taxon>
        <taxon>Pseudoclavibacter</taxon>
    </lineage>
</organism>
<evidence type="ECO:0000313" key="12">
    <source>
        <dbReference type="EMBL" id="KAB1650441.1"/>
    </source>
</evidence>
<dbReference type="PANTHER" id="PTHR30341">
    <property type="entry name" value="SODIUM ION/PROTON ANTIPORTER NHAA-RELATED"/>
    <property type="match status" value="1"/>
</dbReference>
<feature type="transmembrane region" description="Helical" evidence="11">
    <location>
        <begin position="348"/>
        <end position="367"/>
    </location>
</feature>
<evidence type="ECO:0000256" key="1">
    <source>
        <dbReference type="ARBA" id="ARBA00004429"/>
    </source>
</evidence>
<feature type="transmembrane region" description="Helical" evidence="11">
    <location>
        <begin position="71"/>
        <end position="89"/>
    </location>
</feature>
<feature type="transmembrane region" description="Helical" evidence="11">
    <location>
        <begin position="194"/>
        <end position="215"/>
    </location>
</feature>
<keyword evidence="5 11" id="KW-0812">Transmembrane</keyword>
<evidence type="ECO:0000256" key="10">
    <source>
        <dbReference type="ARBA" id="ARBA00023201"/>
    </source>
</evidence>
<comment type="subcellular location">
    <subcellularLocation>
        <location evidence="1">Cell inner membrane</location>
        <topology evidence="1">Multi-pass membrane protein</topology>
    </subcellularLocation>
    <subcellularLocation>
        <location evidence="11">Cell membrane</location>
        <topology evidence="11">Multi-pass membrane protein</topology>
    </subcellularLocation>
</comment>
<evidence type="ECO:0000256" key="9">
    <source>
        <dbReference type="ARBA" id="ARBA00023136"/>
    </source>
</evidence>
<evidence type="ECO:0000256" key="11">
    <source>
        <dbReference type="HAMAP-Rule" id="MF_01844"/>
    </source>
</evidence>
<feature type="transmembrane region" description="Helical" evidence="11">
    <location>
        <begin position="21"/>
        <end position="45"/>
    </location>
</feature>
<feature type="transmembrane region" description="Helical" evidence="11">
    <location>
        <begin position="272"/>
        <end position="293"/>
    </location>
</feature>
<gene>
    <name evidence="11 12" type="primary">nhaA</name>
    <name evidence="12" type="ORF">F8O04_01110</name>
</gene>